<organism evidence="9 10">
    <name type="scientific">Rhododendron griersonianum</name>
    <dbReference type="NCBI Taxonomy" id="479676"/>
    <lineage>
        <taxon>Eukaryota</taxon>
        <taxon>Viridiplantae</taxon>
        <taxon>Streptophyta</taxon>
        <taxon>Embryophyta</taxon>
        <taxon>Tracheophyta</taxon>
        <taxon>Spermatophyta</taxon>
        <taxon>Magnoliopsida</taxon>
        <taxon>eudicotyledons</taxon>
        <taxon>Gunneridae</taxon>
        <taxon>Pentapetalae</taxon>
        <taxon>asterids</taxon>
        <taxon>Ericales</taxon>
        <taxon>Ericaceae</taxon>
        <taxon>Ericoideae</taxon>
        <taxon>Rhodoreae</taxon>
        <taxon>Rhododendron</taxon>
    </lineage>
</organism>
<evidence type="ECO:0000256" key="7">
    <source>
        <dbReference type="ARBA" id="ARBA00023098"/>
    </source>
</evidence>
<dbReference type="PANTHER" id="PTHR45650:SF14">
    <property type="entry name" value="GDSL ESTERASE_LIPASE 7-LIKE"/>
    <property type="match status" value="1"/>
</dbReference>
<keyword evidence="5" id="KW-0378">Hydrolase</keyword>
<dbReference type="GO" id="GO:0016042">
    <property type="term" value="P:lipid catabolic process"/>
    <property type="evidence" value="ECO:0007669"/>
    <property type="project" value="UniProtKB-KW"/>
</dbReference>
<keyword evidence="6" id="KW-0442">Lipid degradation</keyword>
<dbReference type="InterPro" id="IPR036514">
    <property type="entry name" value="SGNH_hydro_sf"/>
</dbReference>
<comment type="subcellular location">
    <subcellularLocation>
        <location evidence="1">Secreted</location>
    </subcellularLocation>
</comment>
<evidence type="ECO:0000256" key="5">
    <source>
        <dbReference type="ARBA" id="ARBA00022801"/>
    </source>
</evidence>
<dbReference type="AlphaFoldDB" id="A0AAV6IXG3"/>
<evidence type="ECO:0000256" key="3">
    <source>
        <dbReference type="ARBA" id="ARBA00022525"/>
    </source>
</evidence>
<evidence type="ECO:0000256" key="1">
    <source>
        <dbReference type="ARBA" id="ARBA00004613"/>
    </source>
</evidence>
<feature type="region of interest" description="Disordered" evidence="8">
    <location>
        <begin position="134"/>
        <end position="157"/>
    </location>
</feature>
<keyword evidence="3" id="KW-0964">Secreted</keyword>
<evidence type="ECO:0000256" key="2">
    <source>
        <dbReference type="ARBA" id="ARBA00008668"/>
    </source>
</evidence>
<protein>
    <submittedName>
        <fullName evidence="9">Uncharacterized protein</fullName>
    </submittedName>
</protein>
<dbReference type="Gene3D" id="3.40.50.1110">
    <property type="entry name" value="SGNH hydrolase"/>
    <property type="match status" value="1"/>
</dbReference>
<dbReference type="GO" id="GO:0016787">
    <property type="term" value="F:hydrolase activity"/>
    <property type="evidence" value="ECO:0007669"/>
    <property type="project" value="UniProtKB-KW"/>
</dbReference>
<comment type="similarity">
    <text evidence="2">Belongs to the 'GDSL' lipolytic enzyme family.</text>
</comment>
<evidence type="ECO:0000256" key="8">
    <source>
        <dbReference type="SAM" id="MobiDB-lite"/>
    </source>
</evidence>
<sequence>MTASGSEAGFELLAILPSPETLKHDVSGLKRAKTAEYPLAFFFKSVPNVYVFGDSIVDCGPKSYHATGLKTGYLPYGTECLFTDKSRFTNGHTIPEYISSALDVFPPRSMDEINIHAERGIIYASASSGILPETGTALGAPTDTEGPRQKRQKGVRLPKIGFSAEEWLTPLGQDYIFEPAGPGFNAHLQIREPTEEEISRRNIPRPSIPTKSTNPARGRGADKQQQQQKKQKLSDDVPPPSASKTAPSETR</sequence>
<gene>
    <name evidence="9" type="ORF">RHGRI_027083</name>
</gene>
<accession>A0AAV6IXG3</accession>
<proteinExistence type="inferred from homology"/>
<evidence type="ECO:0000313" key="10">
    <source>
        <dbReference type="Proteomes" id="UP000823749"/>
    </source>
</evidence>
<dbReference type="Proteomes" id="UP000823749">
    <property type="component" value="Chromosome 9"/>
</dbReference>
<dbReference type="InterPro" id="IPR051238">
    <property type="entry name" value="GDSL_esterase/lipase"/>
</dbReference>
<name>A0AAV6IXG3_9ERIC</name>
<dbReference type="EMBL" id="JACTNZ010000009">
    <property type="protein sequence ID" value="KAG5532660.1"/>
    <property type="molecule type" value="Genomic_DNA"/>
</dbReference>
<reference evidence="9" key="1">
    <citation type="submission" date="2020-08" db="EMBL/GenBank/DDBJ databases">
        <title>Plant Genome Project.</title>
        <authorList>
            <person name="Zhang R.-G."/>
        </authorList>
    </citation>
    <scope>NUCLEOTIDE SEQUENCE</scope>
    <source>
        <strain evidence="9">WSP0</strain>
        <tissue evidence="9">Leaf</tissue>
    </source>
</reference>
<evidence type="ECO:0000256" key="4">
    <source>
        <dbReference type="ARBA" id="ARBA00022729"/>
    </source>
</evidence>
<keyword evidence="10" id="KW-1185">Reference proteome</keyword>
<keyword evidence="4" id="KW-0732">Signal</keyword>
<keyword evidence="7" id="KW-0443">Lipid metabolism</keyword>
<dbReference type="PANTHER" id="PTHR45650">
    <property type="entry name" value="GDSL-LIKE LIPASE/ACYLHYDROLASE-RELATED"/>
    <property type="match status" value="1"/>
</dbReference>
<feature type="compositionally biased region" description="Polar residues" evidence="8">
    <location>
        <begin position="242"/>
        <end position="251"/>
    </location>
</feature>
<feature type="region of interest" description="Disordered" evidence="8">
    <location>
        <begin position="194"/>
        <end position="251"/>
    </location>
</feature>
<dbReference type="GO" id="GO:0005576">
    <property type="term" value="C:extracellular region"/>
    <property type="evidence" value="ECO:0007669"/>
    <property type="project" value="UniProtKB-SubCell"/>
</dbReference>
<evidence type="ECO:0000313" key="9">
    <source>
        <dbReference type="EMBL" id="KAG5532660.1"/>
    </source>
</evidence>
<comment type="caution">
    <text evidence="9">The sequence shown here is derived from an EMBL/GenBank/DDBJ whole genome shotgun (WGS) entry which is preliminary data.</text>
</comment>
<evidence type="ECO:0000256" key="6">
    <source>
        <dbReference type="ARBA" id="ARBA00022963"/>
    </source>
</evidence>